<feature type="transmembrane region" description="Helical" evidence="8">
    <location>
        <begin position="523"/>
        <end position="541"/>
    </location>
</feature>
<evidence type="ECO:0000256" key="6">
    <source>
        <dbReference type="ARBA" id="ARBA00023136"/>
    </source>
</evidence>
<feature type="transmembrane region" description="Helical" evidence="8">
    <location>
        <begin position="86"/>
        <end position="107"/>
    </location>
</feature>
<dbReference type="RefSeq" id="WP_013214450.1">
    <property type="nucleotide sequence ID" value="NC_014313.1"/>
</dbReference>
<dbReference type="PROSITE" id="PS50283">
    <property type="entry name" value="NA_SOLUT_SYMP_3"/>
    <property type="match status" value="1"/>
</dbReference>
<dbReference type="KEGG" id="hdn:Hden_0409"/>
<evidence type="ECO:0000256" key="5">
    <source>
        <dbReference type="ARBA" id="ARBA00022989"/>
    </source>
</evidence>
<dbReference type="GO" id="GO:0005886">
    <property type="term" value="C:plasma membrane"/>
    <property type="evidence" value="ECO:0007669"/>
    <property type="project" value="TreeGrafter"/>
</dbReference>
<dbReference type="PANTHER" id="PTHR48086">
    <property type="entry name" value="SODIUM/PROLINE SYMPORTER-RELATED"/>
    <property type="match status" value="1"/>
</dbReference>
<dbReference type="EMBL" id="CP002083">
    <property type="protein sequence ID" value="ADJ22231.1"/>
    <property type="molecule type" value="Genomic_DNA"/>
</dbReference>
<feature type="transmembrane region" description="Helical" evidence="8">
    <location>
        <begin position="14"/>
        <end position="35"/>
    </location>
</feature>
<keyword evidence="4 8" id="KW-0812">Transmembrane</keyword>
<evidence type="ECO:0000256" key="1">
    <source>
        <dbReference type="ARBA" id="ARBA00004141"/>
    </source>
</evidence>
<dbReference type="Pfam" id="PF00474">
    <property type="entry name" value="SSF"/>
    <property type="match status" value="2"/>
</dbReference>
<protein>
    <submittedName>
        <fullName evidence="9">Na+/solute symporter</fullName>
    </submittedName>
</protein>
<evidence type="ECO:0000256" key="2">
    <source>
        <dbReference type="ARBA" id="ARBA00006434"/>
    </source>
</evidence>
<keyword evidence="5 8" id="KW-1133">Transmembrane helix</keyword>
<evidence type="ECO:0000256" key="8">
    <source>
        <dbReference type="SAM" id="Phobius"/>
    </source>
</evidence>
<keyword evidence="3" id="KW-0813">Transport</keyword>
<evidence type="ECO:0000256" key="3">
    <source>
        <dbReference type="ARBA" id="ARBA00022448"/>
    </source>
</evidence>
<proteinExistence type="inferred from homology"/>
<feature type="transmembrane region" description="Helical" evidence="8">
    <location>
        <begin position="221"/>
        <end position="244"/>
    </location>
</feature>
<feature type="transmembrane region" description="Helical" evidence="8">
    <location>
        <begin position="113"/>
        <end position="134"/>
    </location>
</feature>
<organism evidence="9 10">
    <name type="scientific">Hyphomicrobium denitrificans (strain ATCC 51888 / DSM 1869 / NCIMB 11706 / TK 0415)</name>
    <dbReference type="NCBI Taxonomy" id="582899"/>
    <lineage>
        <taxon>Bacteria</taxon>
        <taxon>Pseudomonadati</taxon>
        <taxon>Pseudomonadota</taxon>
        <taxon>Alphaproteobacteria</taxon>
        <taxon>Hyphomicrobiales</taxon>
        <taxon>Hyphomicrobiaceae</taxon>
        <taxon>Hyphomicrobium</taxon>
    </lineage>
</organism>
<dbReference type="InterPro" id="IPR001734">
    <property type="entry name" value="Na/solute_symporter"/>
</dbReference>
<dbReference type="HOGENOM" id="CLU_018808_8_2_5"/>
<comment type="similarity">
    <text evidence="2 7">Belongs to the sodium:solute symporter (SSF) (TC 2.A.21) family.</text>
</comment>
<feature type="transmembrane region" description="Helical" evidence="8">
    <location>
        <begin position="467"/>
        <end position="488"/>
    </location>
</feature>
<dbReference type="OrthoDB" id="9764416at2"/>
<feature type="transmembrane region" description="Helical" evidence="8">
    <location>
        <begin position="419"/>
        <end position="447"/>
    </location>
</feature>
<feature type="transmembrane region" description="Helical" evidence="8">
    <location>
        <begin position="191"/>
        <end position="209"/>
    </location>
</feature>
<evidence type="ECO:0000256" key="7">
    <source>
        <dbReference type="RuleBase" id="RU362091"/>
    </source>
</evidence>
<gene>
    <name evidence="9" type="ordered locus">Hden_0409</name>
</gene>
<name>D8JRK2_HYPDA</name>
<dbReference type="GO" id="GO:0022857">
    <property type="term" value="F:transmembrane transporter activity"/>
    <property type="evidence" value="ECO:0007669"/>
    <property type="project" value="InterPro"/>
</dbReference>
<comment type="subcellular location">
    <subcellularLocation>
        <location evidence="1">Membrane</location>
        <topology evidence="1">Multi-pass membrane protein</topology>
    </subcellularLocation>
</comment>
<dbReference type="STRING" id="582899.Hden_0409"/>
<accession>D8JRK2</accession>
<feature type="transmembrane region" description="Helical" evidence="8">
    <location>
        <begin position="334"/>
        <end position="356"/>
    </location>
</feature>
<feature type="transmembrane region" description="Helical" evidence="8">
    <location>
        <begin position="47"/>
        <end position="65"/>
    </location>
</feature>
<feature type="transmembrane region" description="Helical" evidence="8">
    <location>
        <begin position="154"/>
        <end position="171"/>
    </location>
</feature>
<keyword evidence="6 8" id="KW-0472">Membrane</keyword>
<dbReference type="InterPro" id="IPR038377">
    <property type="entry name" value="Na/Glc_symporter_sf"/>
</dbReference>
<evidence type="ECO:0000256" key="4">
    <source>
        <dbReference type="ARBA" id="ARBA00022692"/>
    </source>
</evidence>
<dbReference type="InterPro" id="IPR050277">
    <property type="entry name" value="Sodium:Solute_Symporter"/>
</dbReference>
<evidence type="ECO:0000313" key="10">
    <source>
        <dbReference type="Proteomes" id="UP000002033"/>
    </source>
</evidence>
<feature type="transmembrane region" description="Helical" evidence="8">
    <location>
        <begin position="299"/>
        <end position="322"/>
    </location>
</feature>
<feature type="transmembrane region" description="Helical" evidence="8">
    <location>
        <begin position="494"/>
        <end position="516"/>
    </location>
</feature>
<keyword evidence="10" id="KW-1185">Reference proteome</keyword>
<evidence type="ECO:0000313" key="9">
    <source>
        <dbReference type="EMBL" id="ADJ22231.1"/>
    </source>
</evidence>
<sequence>MAFGARARVVNPRLGIYFSIFAALFTALFLLVLIFEQLRLSEALLQAAFFAVPILIFAGIGLSVGSNDALNYFAAGRRVPAAYTGLLLAASSLGGTLVVAGTGAFFFAGFDAVVLLMGILTGFVVMAIVLAPFYRKFGAFTVPSYLGGRFESRALRIVAAVVVAVPMLLVLSAELHIGAGVASRLIGLNPNLIVCVLAFAIAITTAAGGKRSLTWAGVAQSIALFLALLGVATTVSVIVTNLPIPQLANGPMVRGLVRNEINEGLQLIKVWPLAFDFPGEGFAALVKPYTQPFGSVGTFGFAIGTFAIATGISTAPWLLPRVAASPSVYDARKALGWATVFSGLALLTISSVAVFMRDVALEAVVSERLGPLPKWLFDAAAVHLVSFDQTVTRLGFSGLKFDRDGVLFALPIATGLPQAFYYVLLAGALAAVLVAASSTTVSLAAILGEDVVQGMSWEPVAPQARVWITRGFVGVVAACGAILAMIAPTDPLRLVLWALSITGASLFPVMILSVWWKRLTANAAVAGLVTGFGAAAFAILLSEVGALGVPSPIAGILGLPLSFAAAIGISILRPGASRHALEIVRDIRVPGGEIIYDRQMQRLQLRKHART</sequence>
<dbReference type="eggNOG" id="COG4147">
    <property type="taxonomic scope" value="Bacteria"/>
</dbReference>
<reference evidence="10" key="1">
    <citation type="journal article" date="2011" name="J. Bacteriol.">
        <title>Genome sequences of eight morphologically diverse alphaproteobacteria.</title>
        <authorList>
            <consortium name="US DOE Joint Genome Institute"/>
            <person name="Brown P.J."/>
            <person name="Kysela D.T."/>
            <person name="Buechlein A."/>
            <person name="Hemmerich C."/>
            <person name="Brun Y.V."/>
        </authorList>
    </citation>
    <scope>NUCLEOTIDE SEQUENCE [LARGE SCALE GENOMIC DNA]</scope>
    <source>
        <strain evidence="10">ATCC 51888 / DSM 1869 / NCIB 11706 / TK 0415</strain>
    </source>
</reference>
<dbReference type="AlphaFoldDB" id="D8JRK2"/>
<dbReference type="Gene3D" id="1.20.1730.10">
    <property type="entry name" value="Sodium/glucose cotransporter"/>
    <property type="match status" value="1"/>
</dbReference>
<dbReference type="PANTHER" id="PTHR48086:SF5">
    <property type="entry name" value="NA(+):SOLUTE SYMPORTER (SSF FAMILY)"/>
    <property type="match status" value="1"/>
</dbReference>
<dbReference type="Proteomes" id="UP000002033">
    <property type="component" value="Chromosome"/>
</dbReference>
<feature type="transmembrane region" description="Helical" evidence="8">
    <location>
        <begin position="553"/>
        <end position="572"/>
    </location>
</feature>